<comment type="similarity">
    <text evidence="2">Belongs to the glycosyl hydrolase 3 family.</text>
</comment>
<dbReference type="Pfam" id="PF01915">
    <property type="entry name" value="Glyco_hydro_3_C"/>
    <property type="match status" value="1"/>
</dbReference>
<dbReference type="InterPro" id="IPR002772">
    <property type="entry name" value="Glyco_hydro_3_C"/>
</dbReference>
<dbReference type="FunFam" id="2.60.40.10:FF:000495">
    <property type="entry name" value="Periplasmic beta-glucosidase"/>
    <property type="match status" value="1"/>
</dbReference>
<evidence type="ECO:0000259" key="8">
    <source>
        <dbReference type="SMART" id="SM01217"/>
    </source>
</evidence>
<keyword evidence="5" id="KW-0378">Hydrolase</keyword>
<dbReference type="AlphaFoldDB" id="A0A419SBM1"/>
<feature type="domain" description="Fibronectin type III-like" evidence="8">
    <location>
        <begin position="671"/>
        <end position="740"/>
    </location>
</feature>
<dbReference type="Proteomes" id="UP000283433">
    <property type="component" value="Unassembled WGS sequence"/>
</dbReference>
<sequence>MKTLMTALILGATSLQAQVLPNAAIEKKIDALLSKMTLEEKVGQMTQITIESLLKTQDGKVILPMTLDPEKVDVAFSKYKIGSVLNIGGDAITRDAWQKRIEILQKAALAQRLKIPMMYGVDAIRGNNYTLDAVMFPQQIAQAASFNREHAFRVGEIAAYETRATSVPWVFSPVLDLGRQAAWPRIWETYGEDPYLVAELGTATVKGFQGSNLVTDKFHVAACLKHYMGYSMPLSGHDRTPAWIPERELREYFLPQFAHAIENGAKTVMVNSAEINGVPVHASKHILTDILKDELHFQGFAVSDWQDIQYLHLRHRITRDNKESTMVAVNAGIDMSMVPFDFTFCDDLIALVKEGKVSEARIDDAVRRILRVKYEVNLFDEPLNNPKDYPLFNGKAHHQANYDFATECITLLKNQNNILPLKQGSKILVTGPTANTMRSLNGGWARNWQGTNSDETEKNHNTILEAIQQTFGTQNVAYEAGADFSKLLDVDKAIASAKNSDVIVLCLGENSYTENPGNIGDLNLDKAQIEFAEAMAKTGKPIVLVLAEGRPRIISAIEPLASAVLQSYLLGNEGGNVVAHTLSGKINPSGKLPYTYPRAANSLINYYHKYTETKAYDEAAGYDPQWEFGFGLSYTSFEYKNLKLSSNILKPNETLTISVDVSNTGAREGKEAVLLYVSDLIASVTPEVKRLRGFEKIALKVGETKTASFTLQAKDLSFINSALERVTEPGDFEVKIGGLKADFVYKTE</sequence>
<protein>
    <recommendedName>
        <fullName evidence="3">beta-glucosidase</fullName>
        <ecNumber evidence="3">3.2.1.21</ecNumber>
    </recommendedName>
</protein>
<proteinExistence type="inferred from homology"/>
<evidence type="ECO:0000256" key="1">
    <source>
        <dbReference type="ARBA" id="ARBA00000448"/>
    </source>
</evidence>
<dbReference type="SMART" id="SM01217">
    <property type="entry name" value="Fn3_like"/>
    <property type="match status" value="1"/>
</dbReference>
<dbReference type="PANTHER" id="PTHR30620">
    <property type="entry name" value="PERIPLASMIC BETA-GLUCOSIDASE-RELATED"/>
    <property type="match status" value="1"/>
</dbReference>
<dbReference type="InterPro" id="IPR036881">
    <property type="entry name" value="Glyco_hydro_3_C_sf"/>
</dbReference>
<dbReference type="InterPro" id="IPR001764">
    <property type="entry name" value="Glyco_hydro_3_N"/>
</dbReference>
<dbReference type="EC" id="3.2.1.21" evidence="3"/>
<dbReference type="OrthoDB" id="9758670at2"/>
<dbReference type="Pfam" id="PF14310">
    <property type="entry name" value="Fn3-like"/>
    <property type="match status" value="1"/>
</dbReference>
<keyword evidence="6" id="KW-0326">Glycosidase</keyword>
<keyword evidence="10" id="KW-1185">Reference proteome</keyword>
<evidence type="ECO:0000256" key="4">
    <source>
        <dbReference type="ARBA" id="ARBA00022729"/>
    </source>
</evidence>
<evidence type="ECO:0000313" key="9">
    <source>
        <dbReference type="EMBL" id="RKD20224.1"/>
    </source>
</evidence>
<dbReference type="Pfam" id="PF00933">
    <property type="entry name" value="Glyco_hydro_3"/>
    <property type="match status" value="1"/>
</dbReference>
<name>A0A419SBM1_9SPHI</name>
<gene>
    <name evidence="9" type="ORF">BCY91_00950</name>
</gene>
<dbReference type="FunFam" id="3.20.20.300:FF:000007">
    <property type="entry name" value="Lysosomal beta glucosidase"/>
    <property type="match status" value="1"/>
</dbReference>
<evidence type="ECO:0000313" key="10">
    <source>
        <dbReference type="Proteomes" id="UP000283433"/>
    </source>
</evidence>
<dbReference type="InterPro" id="IPR013783">
    <property type="entry name" value="Ig-like_fold"/>
</dbReference>
<dbReference type="SUPFAM" id="SSF52279">
    <property type="entry name" value="Beta-D-glucan exohydrolase, C-terminal domain"/>
    <property type="match status" value="1"/>
</dbReference>
<evidence type="ECO:0000256" key="5">
    <source>
        <dbReference type="ARBA" id="ARBA00022801"/>
    </source>
</evidence>
<dbReference type="GO" id="GO:0009251">
    <property type="term" value="P:glucan catabolic process"/>
    <property type="evidence" value="ECO:0007669"/>
    <property type="project" value="TreeGrafter"/>
</dbReference>
<dbReference type="SUPFAM" id="SSF51445">
    <property type="entry name" value="(Trans)glycosidases"/>
    <property type="match status" value="1"/>
</dbReference>
<dbReference type="InterPro" id="IPR051915">
    <property type="entry name" value="Cellulose_Degrad_GH3"/>
</dbReference>
<comment type="caution">
    <text evidence="9">The sequence shown here is derived from an EMBL/GenBank/DDBJ whole genome shotgun (WGS) entry which is preliminary data.</text>
</comment>
<accession>A0A419SBM1</accession>
<feature type="signal peptide" evidence="7">
    <location>
        <begin position="1"/>
        <end position="17"/>
    </location>
</feature>
<dbReference type="GO" id="GO:0008422">
    <property type="term" value="F:beta-glucosidase activity"/>
    <property type="evidence" value="ECO:0007669"/>
    <property type="project" value="UniProtKB-EC"/>
</dbReference>
<organism evidence="9 10">
    <name type="scientific">Pelobium manganitolerans</name>
    <dbReference type="NCBI Taxonomy" id="1842495"/>
    <lineage>
        <taxon>Bacteria</taxon>
        <taxon>Pseudomonadati</taxon>
        <taxon>Bacteroidota</taxon>
        <taxon>Sphingobacteriia</taxon>
        <taxon>Sphingobacteriales</taxon>
        <taxon>Sphingobacteriaceae</taxon>
        <taxon>Pelobium</taxon>
    </lineage>
</organism>
<evidence type="ECO:0000256" key="6">
    <source>
        <dbReference type="ARBA" id="ARBA00023295"/>
    </source>
</evidence>
<comment type="catalytic activity">
    <reaction evidence="1">
        <text>Hydrolysis of terminal, non-reducing beta-D-glucosyl residues with release of beta-D-glucose.</text>
        <dbReference type="EC" id="3.2.1.21"/>
    </reaction>
</comment>
<dbReference type="PANTHER" id="PTHR30620:SF16">
    <property type="entry name" value="LYSOSOMAL BETA GLUCOSIDASE"/>
    <property type="match status" value="1"/>
</dbReference>
<dbReference type="Gene3D" id="3.40.50.1700">
    <property type="entry name" value="Glycoside hydrolase family 3 C-terminal domain"/>
    <property type="match status" value="1"/>
</dbReference>
<reference evidence="9 10" key="1">
    <citation type="submission" date="2016-07" db="EMBL/GenBank/DDBJ databases">
        <title>Genome of Pelobium manganitolerans.</title>
        <authorList>
            <person name="Wu S."/>
            <person name="Wang G."/>
        </authorList>
    </citation>
    <scope>NUCLEOTIDE SEQUENCE [LARGE SCALE GENOMIC DNA]</scope>
    <source>
        <strain evidence="9 10">YS-25</strain>
    </source>
</reference>
<evidence type="ECO:0000256" key="3">
    <source>
        <dbReference type="ARBA" id="ARBA00012744"/>
    </source>
</evidence>
<evidence type="ECO:0000256" key="7">
    <source>
        <dbReference type="SAM" id="SignalP"/>
    </source>
</evidence>
<feature type="chain" id="PRO_5019043307" description="beta-glucosidase" evidence="7">
    <location>
        <begin position="18"/>
        <end position="748"/>
    </location>
</feature>
<dbReference type="EMBL" id="MBTA01000001">
    <property type="protein sequence ID" value="RKD20224.1"/>
    <property type="molecule type" value="Genomic_DNA"/>
</dbReference>
<dbReference type="PRINTS" id="PR00133">
    <property type="entry name" value="GLHYDRLASE3"/>
</dbReference>
<dbReference type="RefSeq" id="WP_120180137.1">
    <property type="nucleotide sequence ID" value="NZ_MBTA01000001.1"/>
</dbReference>
<dbReference type="InterPro" id="IPR036962">
    <property type="entry name" value="Glyco_hydro_3_N_sf"/>
</dbReference>
<evidence type="ECO:0000256" key="2">
    <source>
        <dbReference type="ARBA" id="ARBA00005336"/>
    </source>
</evidence>
<keyword evidence="4 7" id="KW-0732">Signal</keyword>
<dbReference type="InterPro" id="IPR026891">
    <property type="entry name" value="Fn3-like"/>
</dbReference>
<dbReference type="Gene3D" id="3.20.20.300">
    <property type="entry name" value="Glycoside hydrolase, family 3, N-terminal domain"/>
    <property type="match status" value="1"/>
</dbReference>
<dbReference type="InterPro" id="IPR017853">
    <property type="entry name" value="GH"/>
</dbReference>
<dbReference type="Gene3D" id="2.60.40.10">
    <property type="entry name" value="Immunoglobulins"/>
    <property type="match status" value="1"/>
</dbReference>